<dbReference type="Pfam" id="PF13531">
    <property type="entry name" value="SBP_bac_11"/>
    <property type="match status" value="1"/>
</dbReference>
<dbReference type="InterPro" id="IPR005669">
    <property type="entry name" value="Thiosulph/SO4-bd"/>
</dbReference>
<dbReference type="RefSeq" id="WP_036544336.1">
    <property type="nucleotide sequence ID" value="NZ_JMSZ01000016.1"/>
</dbReference>
<dbReference type="CDD" id="cd01005">
    <property type="entry name" value="PBP2_CysP"/>
    <property type="match status" value="1"/>
</dbReference>
<dbReference type="PROSITE" id="PS00757">
    <property type="entry name" value="PROK_SULFATE_BIND_2"/>
    <property type="match status" value="1"/>
</dbReference>
<evidence type="ECO:0000256" key="3">
    <source>
        <dbReference type="ARBA" id="ARBA00022448"/>
    </source>
</evidence>
<protein>
    <submittedName>
        <fullName evidence="7">Sulfate and thiosulfate binding protein CysP</fullName>
    </submittedName>
</protein>
<evidence type="ECO:0000256" key="5">
    <source>
        <dbReference type="ARBA" id="ARBA00022764"/>
    </source>
</evidence>
<keyword evidence="3" id="KW-0813">Transport</keyword>
<dbReference type="Proteomes" id="UP000027318">
    <property type="component" value="Unassembled WGS sequence"/>
</dbReference>
<dbReference type="GO" id="GO:0042597">
    <property type="term" value="C:periplasmic space"/>
    <property type="evidence" value="ECO:0007669"/>
    <property type="project" value="UniProtKB-SubCell"/>
</dbReference>
<reference evidence="7 8" key="1">
    <citation type="journal article" date="2005" name="Int. J. Syst. Evol. Microbiol.">
        <title>Nitrincola lacisaponensis gen. nov., sp. nov., a novel alkaliphilic bacterium isolated from an alkaline, saline lake.</title>
        <authorList>
            <person name="Dimitriu P.A."/>
            <person name="Shukla S.K."/>
            <person name="Conradt J."/>
            <person name="Marquez M.C."/>
            <person name="Ventosa A."/>
            <person name="Maglia A."/>
            <person name="Peyton B.M."/>
            <person name="Pinkart H.C."/>
            <person name="Mormile M.R."/>
        </authorList>
    </citation>
    <scope>NUCLEOTIDE SEQUENCE [LARGE SCALE GENOMIC DNA]</scope>
    <source>
        <strain evidence="7 8">4CA</strain>
    </source>
</reference>
<dbReference type="SUPFAM" id="SSF53850">
    <property type="entry name" value="Periplasmic binding protein-like II"/>
    <property type="match status" value="1"/>
</dbReference>
<evidence type="ECO:0000256" key="2">
    <source>
        <dbReference type="ARBA" id="ARBA00006099"/>
    </source>
</evidence>
<evidence type="ECO:0000256" key="6">
    <source>
        <dbReference type="SAM" id="SignalP"/>
    </source>
</evidence>
<organism evidence="7 8">
    <name type="scientific">Nitrincola lacisaponensis</name>
    <dbReference type="NCBI Taxonomy" id="267850"/>
    <lineage>
        <taxon>Bacteria</taxon>
        <taxon>Pseudomonadati</taxon>
        <taxon>Pseudomonadota</taxon>
        <taxon>Gammaproteobacteria</taxon>
        <taxon>Oceanospirillales</taxon>
        <taxon>Oceanospirillaceae</taxon>
        <taxon>Nitrincola</taxon>
    </lineage>
</organism>
<dbReference type="AlphaFoldDB" id="A0A063Y1U9"/>
<comment type="subcellular location">
    <subcellularLocation>
        <location evidence="1">Periplasm</location>
    </subcellularLocation>
</comment>
<dbReference type="STRING" id="267850.ADINL_0885"/>
<evidence type="ECO:0000256" key="4">
    <source>
        <dbReference type="ARBA" id="ARBA00022729"/>
    </source>
</evidence>
<dbReference type="NCBIfam" id="NF008022">
    <property type="entry name" value="PRK10752.1"/>
    <property type="match status" value="1"/>
</dbReference>
<proteinExistence type="inferred from homology"/>
<accession>A0A063Y1U9</accession>
<comment type="similarity">
    <text evidence="2">Belongs to the prokaryotic sulfate-binding protein family.</text>
</comment>
<dbReference type="PANTHER" id="PTHR30368">
    <property type="entry name" value="SULFATE-BINDING PROTEIN"/>
    <property type="match status" value="1"/>
</dbReference>
<dbReference type="PATRIC" id="fig|267850.7.peg.879"/>
<dbReference type="InterPro" id="IPR034408">
    <property type="entry name" value="Sulphate/thiosulphate_BS"/>
</dbReference>
<keyword evidence="4 6" id="KW-0732">Signal</keyword>
<evidence type="ECO:0000313" key="8">
    <source>
        <dbReference type="Proteomes" id="UP000027318"/>
    </source>
</evidence>
<dbReference type="GO" id="GO:0140104">
    <property type="term" value="F:molecular carrier activity"/>
    <property type="evidence" value="ECO:0007669"/>
    <property type="project" value="InterPro"/>
</dbReference>
<gene>
    <name evidence="7" type="ORF">ADINL_0885</name>
</gene>
<evidence type="ECO:0000313" key="7">
    <source>
        <dbReference type="EMBL" id="KDE40293.1"/>
    </source>
</evidence>
<feature type="chain" id="PRO_5001623353" evidence="6">
    <location>
        <begin position="32"/>
        <end position="358"/>
    </location>
</feature>
<sequence length="358" mass="39564">MKGIAWLKNVRQLGLGVFLGGLVSVSSNAQAADIDLLNVSYDPTREFYQAYNALFAEHWLAESGDTLRVRMSHGGSGRQALSVMQGLNADILSLALAYDIDMVVERTGRLPADWQAQLPHASSPYTSTIVFLVREGNPKGIQDWDDLIRDDVSIITPNPKTSGGARWNYLAAWGHAYIQALGGLSALETAEAAQHEQAEAAARDFVRQLFSRVLLMDTGARGASNTFVERGMGDVLIAWENEALLSLQHLEHNGLELVVPGLSILAEPPVAVMTQNTERRQTTEVANAYVNYLYSEAGQALAAQHFFRPQHPEHLDAEVLSLFQPVTLFRLEQLFGSWQDVHQKHFSNGGVFDQLNRR</sequence>
<dbReference type="NCBIfam" id="NF008106">
    <property type="entry name" value="PRK10852.1"/>
    <property type="match status" value="1"/>
</dbReference>
<dbReference type="NCBIfam" id="TIGR00971">
    <property type="entry name" value="3a0106s03"/>
    <property type="match status" value="1"/>
</dbReference>
<dbReference type="GO" id="GO:1902358">
    <property type="term" value="P:sulfate transmembrane transport"/>
    <property type="evidence" value="ECO:0007669"/>
    <property type="project" value="InterPro"/>
</dbReference>
<name>A0A063Y1U9_9GAMM</name>
<dbReference type="EMBL" id="JMSZ01000016">
    <property type="protein sequence ID" value="KDE40293.1"/>
    <property type="molecule type" value="Genomic_DNA"/>
</dbReference>
<feature type="signal peptide" evidence="6">
    <location>
        <begin position="1"/>
        <end position="31"/>
    </location>
</feature>
<keyword evidence="5" id="KW-0574">Periplasm</keyword>
<comment type="caution">
    <text evidence="7">The sequence shown here is derived from an EMBL/GenBank/DDBJ whole genome shotgun (WGS) entry which is preliminary data.</text>
</comment>
<dbReference type="Gene3D" id="3.40.190.10">
    <property type="entry name" value="Periplasmic binding protein-like II"/>
    <property type="match status" value="2"/>
</dbReference>
<evidence type="ECO:0000256" key="1">
    <source>
        <dbReference type="ARBA" id="ARBA00004418"/>
    </source>
</evidence>
<dbReference type="PANTHER" id="PTHR30368:SF1">
    <property type="entry name" value="THIOSULFATE-BINDING PROTEIN"/>
    <property type="match status" value="1"/>
</dbReference>
<dbReference type="GO" id="GO:1901681">
    <property type="term" value="F:sulfur compound binding"/>
    <property type="evidence" value="ECO:0007669"/>
    <property type="project" value="InterPro"/>
</dbReference>
<keyword evidence="8" id="KW-1185">Reference proteome</keyword>
<dbReference type="OrthoDB" id="9802127at2"/>